<organism evidence="1">
    <name type="scientific">Anopheles braziliensis</name>
    <dbReference type="NCBI Taxonomy" id="58242"/>
    <lineage>
        <taxon>Eukaryota</taxon>
        <taxon>Metazoa</taxon>
        <taxon>Ecdysozoa</taxon>
        <taxon>Arthropoda</taxon>
        <taxon>Hexapoda</taxon>
        <taxon>Insecta</taxon>
        <taxon>Pterygota</taxon>
        <taxon>Neoptera</taxon>
        <taxon>Endopterygota</taxon>
        <taxon>Diptera</taxon>
        <taxon>Nematocera</taxon>
        <taxon>Culicoidea</taxon>
        <taxon>Culicidae</taxon>
        <taxon>Anophelinae</taxon>
        <taxon>Anopheles</taxon>
    </lineage>
</organism>
<name>A0A2M3ZR35_9DIPT</name>
<reference evidence="1" key="1">
    <citation type="submission" date="2018-01" db="EMBL/GenBank/DDBJ databases">
        <title>An insight into the sialome of Amazonian anophelines.</title>
        <authorList>
            <person name="Ribeiro J.M."/>
            <person name="Scarpassa V."/>
            <person name="Calvo E."/>
        </authorList>
    </citation>
    <scope>NUCLEOTIDE SEQUENCE</scope>
    <source>
        <tissue evidence="1">Salivary glands</tissue>
    </source>
</reference>
<accession>A0A2M3ZR35</accession>
<protein>
    <submittedName>
        <fullName evidence="1">Putative secreted peptide</fullName>
    </submittedName>
</protein>
<sequence length="98" mass="11003">MSLVLAAAASATVMVARIATSTTILWPQTLRANHRLRVAPNPVRHQRRRRRWLLQASCQLLLLHHSLVVTLLRTVLSSSRLRPALHNSWMMRPGAAAV</sequence>
<proteinExistence type="predicted"/>
<dbReference type="AlphaFoldDB" id="A0A2M3ZR35"/>
<dbReference type="EMBL" id="GGFM01010260">
    <property type="protein sequence ID" value="MBW31011.1"/>
    <property type="molecule type" value="Transcribed_RNA"/>
</dbReference>
<evidence type="ECO:0000313" key="1">
    <source>
        <dbReference type="EMBL" id="MBW31011.1"/>
    </source>
</evidence>